<protein>
    <submittedName>
        <fullName evidence="8">Transmembrane protein</fullName>
    </submittedName>
</protein>
<evidence type="ECO:0000256" key="4">
    <source>
        <dbReference type="ARBA" id="ARBA00023136"/>
    </source>
</evidence>
<feature type="transmembrane region" description="Helical" evidence="6">
    <location>
        <begin position="20"/>
        <end position="39"/>
    </location>
</feature>
<organism evidence="8 9">
    <name type="scientific">Anaeramoeba flamelloides</name>
    <dbReference type="NCBI Taxonomy" id="1746091"/>
    <lineage>
        <taxon>Eukaryota</taxon>
        <taxon>Metamonada</taxon>
        <taxon>Anaeramoebidae</taxon>
        <taxon>Anaeramoeba</taxon>
    </lineage>
</organism>
<name>A0AAV7ZRX7_9EUKA</name>
<dbReference type="AlphaFoldDB" id="A0AAV7ZRX7"/>
<dbReference type="InterPro" id="IPR047843">
    <property type="entry name" value="WLS-like_TM"/>
</dbReference>
<dbReference type="GO" id="GO:0016020">
    <property type="term" value="C:membrane"/>
    <property type="evidence" value="ECO:0007669"/>
    <property type="project" value="UniProtKB-SubCell"/>
</dbReference>
<evidence type="ECO:0000256" key="1">
    <source>
        <dbReference type="ARBA" id="ARBA00004141"/>
    </source>
</evidence>
<reference evidence="8" key="1">
    <citation type="submission" date="2022-08" db="EMBL/GenBank/DDBJ databases">
        <title>Novel sulphate-reducing endosymbionts in the free-living metamonad Anaeramoeba.</title>
        <authorList>
            <person name="Jerlstrom-Hultqvist J."/>
            <person name="Cepicka I."/>
            <person name="Gallot-Lavallee L."/>
            <person name="Salas-Leiva D."/>
            <person name="Curtis B.A."/>
            <person name="Zahonova K."/>
            <person name="Pipaliya S."/>
            <person name="Dacks J."/>
            <person name="Roger A.J."/>
        </authorList>
    </citation>
    <scope>NUCLEOTIDE SEQUENCE</scope>
    <source>
        <strain evidence="8">Busselton2</strain>
    </source>
</reference>
<keyword evidence="4 6" id="KW-0472">Membrane</keyword>
<feature type="domain" description="Wntless-like transmembrane" evidence="7">
    <location>
        <begin position="190"/>
        <end position="428"/>
    </location>
</feature>
<feature type="compositionally biased region" description="Polar residues" evidence="5">
    <location>
        <begin position="497"/>
        <end position="516"/>
    </location>
</feature>
<feature type="region of interest" description="Disordered" evidence="5">
    <location>
        <begin position="482"/>
        <end position="516"/>
    </location>
</feature>
<comment type="subcellular location">
    <subcellularLocation>
        <location evidence="1">Membrane</location>
        <topology evidence="1">Multi-pass membrane protein</topology>
    </subcellularLocation>
</comment>
<comment type="caution">
    <text evidence="8">The sequence shown here is derived from an EMBL/GenBank/DDBJ whole genome shotgun (WGS) entry which is preliminary data.</text>
</comment>
<keyword evidence="2 6" id="KW-0812">Transmembrane</keyword>
<feature type="transmembrane region" description="Helical" evidence="6">
    <location>
        <begin position="294"/>
        <end position="315"/>
    </location>
</feature>
<evidence type="ECO:0000313" key="9">
    <source>
        <dbReference type="Proteomes" id="UP001146793"/>
    </source>
</evidence>
<feature type="transmembrane region" description="Helical" evidence="6">
    <location>
        <begin position="195"/>
        <end position="213"/>
    </location>
</feature>
<gene>
    <name evidence="8" type="ORF">M0812_09230</name>
</gene>
<proteinExistence type="predicted"/>
<evidence type="ECO:0000256" key="5">
    <source>
        <dbReference type="SAM" id="MobiDB-lite"/>
    </source>
</evidence>
<dbReference type="Proteomes" id="UP001146793">
    <property type="component" value="Unassembled WGS sequence"/>
</dbReference>
<keyword evidence="3 6" id="KW-1133">Transmembrane helix</keyword>
<dbReference type="Pfam" id="PF06664">
    <property type="entry name" value="WLS-like_TM"/>
    <property type="match status" value="1"/>
</dbReference>
<dbReference type="GO" id="GO:0015643">
    <property type="term" value="F:toxic substance binding"/>
    <property type="evidence" value="ECO:0007669"/>
    <property type="project" value="InterPro"/>
</dbReference>
<evidence type="ECO:0000259" key="7">
    <source>
        <dbReference type="Pfam" id="PF06664"/>
    </source>
</evidence>
<dbReference type="PANTHER" id="PTHR31918">
    <property type="entry name" value="TRANSMEMBRANE PROTEIN 181"/>
    <property type="match status" value="1"/>
</dbReference>
<evidence type="ECO:0000313" key="8">
    <source>
        <dbReference type="EMBL" id="KAJ3443392.1"/>
    </source>
</evidence>
<feature type="transmembrane region" description="Helical" evidence="6">
    <location>
        <begin position="374"/>
        <end position="396"/>
    </location>
</feature>
<evidence type="ECO:0000256" key="3">
    <source>
        <dbReference type="ARBA" id="ARBA00022989"/>
    </source>
</evidence>
<accession>A0AAV7ZRX7</accession>
<feature type="transmembrane region" description="Helical" evidence="6">
    <location>
        <begin position="335"/>
        <end position="362"/>
    </location>
</feature>
<feature type="transmembrane region" description="Helical" evidence="6">
    <location>
        <begin position="229"/>
        <end position="249"/>
    </location>
</feature>
<evidence type="ECO:0000256" key="2">
    <source>
        <dbReference type="ARBA" id="ARBA00022692"/>
    </source>
</evidence>
<feature type="transmembrane region" description="Helical" evidence="6">
    <location>
        <begin position="261"/>
        <end position="282"/>
    </location>
</feature>
<evidence type="ECO:0000256" key="6">
    <source>
        <dbReference type="SAM" id="Phobius"/>
    </source>
</evidence>
<sequence>MLHGFSTMEMKYERWSIKKLIAFFFTFLCLTLIFTIITYNGPEVWSEETQSFEVKDTFAKKEMDITIENLEPINRPLVLSVRMNNKEDMTIRAPVKFNIQVYGLQPKKNEKIDENSDDNEEEEGVLLSSSERKRIIGCQAKKVCGDTRLIREPNIRYTRYRIKIVMMRAFERAFFNDYDLVFKYKRKELATFELYFRYAFLLTSCALVIYITWKTQGIPFKAYSTGQKWTAYLLPILILFNNPFSPFVIFPTTITPDIFDALFSTFFISVLLLFILCMIDNIRAPIESRSFRKFYLPKIVLVGIGFFIVNIVYIYDRITLPDDLQFRSIYDWAAIKAIAILLTVLFVVYIIWMILAIMITWYKVKDNKKVAFKFKFFIILTSLVLIFFILLFFVRISAKTQNTTVSHLSSYILFNFYVYFLTYAYLPSNAYLKKSEKLLKSSTHFDDDYDDELELQMNSNNNNVNKNKTNDHFLFRNKRKTNNQDSENYDDEITLEVNENSLDQSEDISNVHSKND</sequence>
<dbReference type="InterPro" id="IPR040416">
    <property type="entry name" value="TMEM181"/>
</dbReference>
<dbReference type="EMBL" id="JANTQA010000023">
    <property type="protein sequence ID" value="KAJ3443392.1"/>
    <property type="molecule type" value="Genomic_DNA"/>
</dbReference>
<dbReference type="PANTHER" id="PTHR31918:SF1">
    <property type="entry name" value="TRANSMEMBRANE PROTEIN 181"/>
    <property type="match status" value="1"/>
</dbReference>
<feature type="transmembrane region" description="Helical" evidence="6">
    <location>
        <begin position="408"/>
        <end position="426"/>
    </location>
</feature>